<evidence type="ECO:0000313" key="2">
    <source>
        <dbReference type="EMBL" id="RJF73172.1"/>
    </source>
</evidence>
<protein>
    <submittedName>
        <fullName evidence="2">Uncharacterized protein</fullName>
    </submittedName>
</protein>
<feature type="signal peptide" evidence="1">
    <location>
        <begin position="1"/>
        <end position="19"/>
    </location>
</feature>
<keyword evidence="1" id="KW-0732">Signal</keyword>
<name>A0A418VAX7_9DEIO</name>
<dbReference type="OrthoDB" id="74294at2"/>
<feature type="chain" id="PRO_5018973527" evidence="1">
    <location>
        <begin position="20"/>
        <end position="238"/>
    </location>
</feature>
<dbReference type="AlphaFoldDB" id="A0A418VAX7"/>
<keyword evidence="3" id="KW-1185">Reference proteome</keyword>
<dbReference type="EMBL" id="QYUJ01000014">
    <property type="protein sequence ID" value="RJF73172.1"/>
    <property type="molecule type" value="Genomic_DNA"/>
</dbReference>
<dbReference type="RefSeq" id="WP_119765905.1">
    <property type="nucleotide sequence ID" value="NZ_QYUJ01000014.1"/>
</dbReference>
<gene>
    <name evidence="2" type="ORF">D3875_18070</name>
</gene>
<accession>A0A418VAX7</accession>
<dbReference type="Proteomes" id="UP000286287">
    <property type="component" value="Unassembled WGS sequence"/>
</dbReference>
<proteinExistence type="predicted"/>
<reference evidence="2 3" key="1">
    <citation type="submission" date="2018-09" db="EMBL/GenBank/DDBJ databases">
        <authorList>
            <person name="Zhu H."/>
        </authorList>
    </citation>
    <scope>NUCLEOTIDE SEQUENCE [LARGE SCALE GENOMIC DNA]</scope>
    <source>
        <strain evidence="2 3">K2S05-167</strain>
    </source>
</reference>
<evidence type="ECO:0000256" key="1">
    <source>
        <dbReference type="SAM" id="SignalP"/>
    </source>
</evidence>
<organism evidence="2 3">
    <name type="scientific">Deinococcus cavernae</name>
    <dbReference type="NCBI Taxonomy" id="2320857"/>
    <lineage>
        <taxon>Bacteria</taxon>
        <taxon>Thermotogati</taxon>
        <taxon>Deinococcota</taxon>
        <taxon>Deinococci</taxon>
        <taxon>Deinococcales</taxon>
        <taxon>Deinococcaceae</taxon>
        <taxon>Deinococcus</taxon>
    </lineage>
</organism>
<sequence>MKFVLAFLTLNAGLASAQAALSWSQLLQPTPEQRQAACDAAVAYERAHPSPPEQKYVSSIEDETLTRGMRLVDVRATQPAGKVPAGMVNNILVQLPAYSVGVACANAEHRGQKFDPKNVAQATLFYVQSEVALLKDALKNSAFLRLLDQDGKELYRLKAYSTPAEQAQWERRCIQNQAKENVCRWHGFSVFRFNDDKITPEVYAATQYLEFVYDRGFGEEVRRYQASDFSVSKLEDTK</sequence>
<comment type="caution">
    <text evidence="2">The sequence shown here is derived from an EMBL/GenBank/DDBJ whole genome shotgun (WGS) entry which is preliminary data.</text>
</comment>
<evidence type="ECO:0000313" key="3">
    <source>
        <dbReference type="Proteomes" id="UP000286287"/>
    </source>
</evidence>